<evidence type="ECO:0000313" key="11">
    <source>
        <dbReference type="Proteomes" id="UP001609175"/>
    </source>
</evidence>
<evidence type="ECO:0000256" key="5">
    <source>
        <dbReference type="ARBA" id="ARBA00023315"/>
    </source>
</evidence>
<evidence type="ECO:0000313" key="10">
    <source>
        <dbReference type="EMBL" id="MFH5208042.1"/>
    </source>
</evidence>
<dbReference type="InterPro" id="IPR004167">
    <property type="entry name" value="PSBD"/>
</dbReference>
<evidence type="ECO:0000259" key="9">
    <source>
        <dbReference type="PROSITE" id="PS51826"/>
    </source>
</evidence>
<dbReference type="EMBL" id="JBIMSO010000033">
    <property type="protein sequence ID" value="MFH5208042.1"/>
    <property type="molecule type" value="Genomic_DNA"/>
</dbReference>
<dbReference type="InterPro" id="IPR000089">
    <property type="entry name" value="Biotin_lipoyl"/>
</dbReference>
<comment type="cofactor">
    <cofactor evidence="1 6">
        <name>(R)-lipoate</name>
        <dbReference type="ChEBI" id="CHEBI:83088"/>
    </cofactor>
</comment>
<proteinExistence type="inferred from homology"/>
<dbReference type="CDD" id="cd06849">
    <property type="entry name" value="lipoyl_domain"/>
    <property type="match status" value="1"/>
</dbReference>
<dbReference type="PANTHER" id="PTHR43178">
    <property type="entry name" value="DIHYDROLIPOAMIDE ACETYLTRANSFERASE COMPONENT OF PYRUVATE DEHYDROGENASE COMPLEX"/>
    <property type="match status" value="1"/>
</dbReference>
<dbReference type="Gene3D" id="3.30.559.10">
    <property type="entry name" value="Chloramphenicol acetyltransferase-like domain"/>
    <property type="match status" value="1"/>
</dbReference>
<dbReference type="InterPro" id="IPR023213">
    <property type="entry name" value="CAT-like_dom_sf"/>
</dbReference>
<feature type="domain" description="Lipoyl-binding" evidence="8">
    <location>
        <begin position="3"/>
        <end position="78"/>
    </location>
</feature>
<dbReference type="InterPro" id="IPR036625">
    <property type="entry name" value="E3-bd_dom_sf"/>
</dbReference>
<dbReference type="Pfam" id="PF00198">
    <property type="entry name" value="2-oxoacid_dh"/>
    <property type="match status" value="1"/>
</dbReference>
<gene>
    <name evidence="10" type="ORF">ACHIPZ_07425</name>
</gene>
<evidence type="ECO:0000256" key="3">
    <source>
        <dbReference type="ARBA" id="ARBA00022679"/>
    </source>
</evidence>
<dbReference type="InterPro" id="IPR050743">
    <property type="entry name" value="2-oxoacid_DH_E2_comp"/>
</dbReference>
<evidence type="ECO:0000256" key="7">
    <source>
        <dbReference type="SAM" id="MobiDB-lite"/>
    </source>
</evidence>
<comment type="similarity">
    <text evidence="2 6">Belongs to the 2-oxoacid dehydrogenase family.</text>
</comment>
<sequence length="431" mass="45315">MPQLEFRMPDLGEGLTEADLVTWLVAEGDHVELNQTIAEVETAKAMVELPSPYAGIVAELMVDAGDTVPVGAPIIRVATEGSGPASADPVAAEPDPVEPALVEPAAAEPKRQPVLVGYGPGAAEKSRRRKPGSVVKIHDVAEPAMAVDHARPDAKPSARKLARELGVDLATVTPAGHAITVDDVRGQTDSVVAAPTTTDRETRTKIAGVRKWTAEAMVTSSQTIPHVTEFVTVDVTASVELIEQLRTTKAFKDLKLTPLSLVAKTILVALQAHPSLNSSWDEAAHEIVTKNYVNLGIAVAGPRGLLVPSIKEAQAMSLLDLTGEITALATKARNGDATPADLRGGTFSITNIGVFGIDSGTPLINPGEAAILCLGSIRKRPWVVDDELAVRSVTTLGLSFDHRLVDGEQGSKFLADVAAMLEDPLTLIGRA</sequence>
<feature type="region of interest" description="Disordered" evidence="7">
    <location>
        <begin position="114"/>
        <end position="133"/>
    </location>
</feature>
<evidence type="ECO:0000256" key="2">
    <source>
        <dbReference type="ARBA" id="ARBA00007317"/>
    </source>
</evidence>
<dbReference type="InterPro" id="IPR001078">
    <property type="entry name" value="2-oxoacid_DH_actylTfrase"/>
</dbReference>
<comment type="caution">
    <text evidence="10">The sequence shown here is derived from an EMBL/GenBank/DDBJ whole genome shotgun (WGS) entry which is preliminary data.</text>
</comment>
<accession>A0ABW7JK29</accession>
<dbReference type="RefSeq" id="WP_395113473.1">
    <property type="nucleotide sequence ID" value="NZ_JBIMSO010000033.1"/>
</dbReference>
<name>A0ABW7JK29_9NOCA</name>
<reference evidence="10 11" key="1">
    <citation type="submission" date="2024-10" db="EMBL/GenBank/DDBJ databases">
        <authorList>
            <person name="Riesco R."/>
        </authorList>
    </citation>
    <scope>NUCLEOTIDE SEQUENCE [LARGE SCALE GENOMIC DNA]</scope>
    <source>
        <strain evidence="10 11">NCIMB 15449</strain>
    </source>
</reference>
<organism evidence="10 11">
    <name type="scientific">Antrihabitans spumae</name>
    <dbReference type="NCBI Taxonomy" id="3373370"/>
    <lineage>
        <taxon>Bacteria</taxon>
        <taxon>Bacillati</taxon>
        <taxon>Actinomycetota</taxon>
        <taxon>Actinomycetes</taxon>
        <taxon>Mycobacteriales</taxon>
        <taxon>Nocardiaceae</taxon>
        <taxon>Antrihabitans</taxon>
    </lineage>
</organism>
<evidence type="ECO:0000256" key="6">
    <source>
        <dbReference type="RuleBase" id="RU003423"/>
    </source>
</evidence>
<keyword evidence="5 6" id="KW-0012">Acyltransferase</keyword>
<evidence type="ECO:0000256" key="4">
    <source>
        <dbReference type="ARBA" id="ARBA00022823"/>
    </source>
</evidence>
<dbReference type="Gene3D" id="2.40.50.100">
    <property type="match status" value="1"/>
</dbReference>
<dbReference type="SUPFAM" id="SSF52777">
    <property type="entry name" value="CoA-dependent acyltransferases"/>
    <property type="match status" value="1"/>
</dbReference>
<dbReference type="Gene3D" id="4.10.320.10">
    <property type="entry name" value="E3-binding domain"/>
    <property type="match status" value="1"/>
</dbReference>
<dbReference type="GO" id="GO:0016746">
    <property type="term" value="F:acyltransferase activity"/>
    <property type="evidence" value="ECO:0007669"/>
    <property type="project" value="UniProtKB-KW"/>
</dbReference>
<dbReference type="EC" id="2.3.1.-" evidence="6"/>
<keyword evidence="3 6" id="KW-0808">Transferase</keyword>
<keyword evidence="4 6" id="KW-0450">Lipoyl</keyword>
<dbReference type="SUPFAM" id="SSF51230">
    <property type="entry name" value="Single hybrid motif"/>
    <property type="match status" value="1"/>
</dbReference>
<dbReference type="Pfam" id="PF00364">
    <property type="entry name" value="Biotin_lipoyl"/>
    <property type="match status" value="1"/>
</dbReference>
<dbReference type="PANTHER" id="PTHR43178:SF5">
    <property type="entry name" value="LIPOAMIDE ACYLTRANSFERASE COMPONENT OF BRANCHED-CHAIN ALPHA-KETO ACID DEHYDROGENASE COMPLEX, MITOCHONDRIAL"/>
    <property type="match status" value="1"/>
</dbReference>
<protein>
    <recommendedName>
        <fullName evidence="6">Dihydrolipoamide acetyltransferase component of pyruvate dehydrogenase complex</fullName>
        <ecNumber evidence="6">2.3.1.-</ecNumber>
    </recommendedName>
</protein>
<evidence type="ECO:0000256" key="1">
    <source>
        <dbReference type="ARBA" id="ARBA00001938"/>
    </source>
</evidence>
<dbReference type="PROSITE" id="PS50968">
    <property type="entry name" value="BIOTINYL_LIPOYL"/>
    <property type="match status" value="1"/>
</dbReference>
<dbReference type="Pfam" id="PF02817">
    <property type="entry name" value="E3_binding"/>
    <property type="match status" value="1"/>
</dbReference>
<dbReference type="Proteomes" id="UP001609175">
    <property type="component" value="Unassembled WGS sequence"/>
</dbReference>
<dbReference type="InterPro" id="IPR011053">
    <property type="entry name" value="Single_hybrid_motif"/>
</dbReference>
<feature type="domain" description="Peripheral subunit-binding (PSBD)" evidence="9">
    <location>
        <begin position="153"/>
        <end position="188"/>
    </location>
</feature>
<dbReference type="PROSITE" id="PS51826">
    <property type="entry name" value="PSBD"/>
    <property type="match status" value="1"/>
</dbReference>
<evidence type="ECO:0000259" key="8">
    <source>
        <dbReference type="PROSITE" id="PS50968"/>
    </source>
</evidence>